<dbReference type="Gene3D" id="1.20.1070.10">
    <property type="entry name" value="Rhodopsin 7-helix transmembrane proteins"/>
    <property type="match status" value="1"/>
</dbReference>
<feature type="region of interest" description="Disordered" evidence="10">
    <location>
        <begin position="450"/>
        <end position="486"/>
    </location>
</feature>
<keyword evidence="6 11" id="KW-0472">Membrane</keyword>
<dbReference type="AlphaFoldDB" id="A0A9Q0RMZ6"/>
<dbReference type="PANTHER" id="PTHR24243:SF208">
    <property type="entry name" value="PYROKININ-1 RECEPTOR"/>
    <property type="match status" value="1"/>
</dbReference>
<feature type="transmembrane region" description="Helical" evidence="11">
    <location>
        <begin position="84"/>
        <end position="102"/>
    </location>
</feature>
<dbReference type="PANTHER" id="PTHR24243">
    <property type="entry name" value="G-PROTEIN COUPLED RECEPTOR"/>
    <property type="match status" value="1"/>
</dbReference>
<keyword evidence="14" id="KW-1185">Reference proteome</keyword>
<evidence type="ECO:0000256" key="2">
    <source>
        <dbReference type="ARBA" id="ARBA00010663"/>
    </source>
</evidence>
<feature type="transmembrane region" description="Helical" evidence="11">
    <location>
        <begin position="346"/>
        <end position="371"/>
    </location>
</feature>
<dbReference type="PROSITE" id="PS00237">
    <property type="entry name" value="G_PROTEIN_RECEP_F1_1"/>
    <property type="match status" value="1"/>
</dbReference>
<evidence type="ECO:0000256" key="4">
    <source>
        <dbReference type="ARBA" id="ARBA00022989"/>
    </source>
</evidence>
<protein>
    <recommendedName>
        <fullName evidence="12">G-protein coupled receptors family 1 profile domain-containing protein</fullName>
    </recommendedName>
</protein>
<evidence type="ECO:0000256" key="9">
    <source>
        <dbReference type="RuleBase" id="RU000688"/>
    </source>
</evidence>
<feature type="compositionally biased region" description="Gly residues" evidence="10">
    <location>
        <begin position="456"/>
        <end position="469"/>
    </location>
</feature>
<reference evidence="13" key="1">
    <citation type="submission" date="2022-12" db="EMBL/GenBank/DDBJ databases">
        <title>Genome assemblies of Blomia tropicalis.</title>
        <authorList>
            <person name="Cui Y."/>
        </authorList>
    </citation>
    <scope>NUCLEOTIDE SEQUENCE</scope>
    <source>
        <tissue evidence="13">Adult mites</tissue>
    </source>
</reference>
<feature type="compositionally biased region" description="Polar residues" evidence="10">
    <location>
        <begin position="473"/>
        <end position="486"/>
    </location>
</feature>
<comment type="subcellular location">
    <subcellularLocation>
        <location evidence="1">Membrane</location>
        <topology evidence="1">Multi-pass membrane protein</topology>
    </subcellularLocation>
</comment>
<evidence type="ECO:0000256" key="3">
    <source>
        <dbReference type="ARBA" id="ARBA00022692"/>
    </source>
</evidence>
<feature type="transmembrane region" description="Helical" evidence="11">
    <location>
        <begin position="134"/>
        <end position="152"/>
    </location>
</feature>
<dbReference type="InterPro" id="IPR017452">
    <property type="entry name" value="GPCR_Rhodpsn_7TM"/>
</dbReference>
<keyword evidence="7 9" id="KW-0675">Receptor</keyword>
<keyword evidence="5 9" id="KW-0297">G-protein coupled receptor</keyword>
<feature type="transmembrane region" description="Helical" evidence="11">
    <location>
        <begin position="47"/>
        <end position="72"/>
    </location>
</feature>
<dbReference type="PROSITE" id="PS50262">
    <property type="entry name" value="G_PROTEIN_RECEP_F1_2"/>
    <property type="match status" value="1"/>
</dbReference>
<name>A0A9Q0RMZ6_BLOTA</name>
<proteinExistence type="inferred from homology"/>
<evidence type="ECO:0000259" key="12">
    <source>
        <dbReference type="PROSITE" id="PS50262"/>
    </source>
</evidence>
<keyword evidence="3 9" id="KW-0812">Transmembrane</keyword>
<feature type="transmembrane region" description="Helical" evidence="11">
    <location>
        <begin position="210"/>
        <end position="232"/>
    </location>
</feature>
<feature type="domain" description="G-protein coupled receptors family 1 profile" evidence="12">
    <location>
        <begin position="64"/>
        <end position="372"/>
    </location>
</feature>
<evidence type="ECO:0000256" key="7">
    <source>
        <dbReference type="ARBA" id="ARBA00023170"/>
    </source>
</evidence>
<organism evidence="13 14">
    <name type="scientific">Blomia tropicalis</name>
    <name type="common">Mite</name>
    <dbReference type="NCBI Taxonomy" id="40697"/>
    <lineage>
        <taxon>Eukaryota</taxon>
        <taxon>Metazoa</taxon>
        <taxon>Ecdysozoa</taxon>
        <taxon>Arthropoda</taxon>
        <taxon>Chelicerata</taxon>
        <taxon>Arachnida</taxon>
        <taxon>Acari</taxon>
        <taxon>Acariformes</taxon>
        <taxon>Sarcoptiformes</taxon>
        <taxon>Astigmata</taxon>
        <taxon>Glycyphagoidea</taxon>
        <taxon>Echimyopodidae</taxon>
        <taxon>Blomia</taxon>
    </lineage>
</organism>
<evidence type="ECO:0000256" key="8">
    <source>
        <dbReference type="ARBA" id="ARBA00023224"/>
    </source>
</evidence>
<gene>
    <name evidence="13" type="ORF">RDWZM_005827</name>
</gene>
<dbReference type="Proteomes" id="UP001142055">
    <property type="component" value="Chromosome 2"/>
</dbReference>
<evidence type="ECO:0000313" key="14">
    <source>
        <dbReference type="Proteomes" id="UP001142055"/>
    </source>
</evidence>
<keyword evidence="4 11" id="KW-1133">Transmembrane helix</keyword>
<dbReference type="GO" id="GO:0008188">
    <property type="term" value="F:neuropeptide receptor activity"/>
    <property type="evidence" value="ECO:0007669"/>
    <property type="project" value="TreeGrafter"/>
</dbReference>
<evidence type="ECO:0000256" key="11">
    <source>
        <dbReference type="SAM" id="Phobius"/>
    </source>
</evidence>
<feature type="transmembrane region" description="Helical" evidence="11">
    <location>
        <begin position="303"/>
        <end position="326"/>
    </location>
</feature>
<evidence type="ECO:0000313" key="13">
    <source>
        <dbReference type="EMBL" id="KAJ6220015.1"/>
    </source>
</evidence>
<feature type="transmembrane region" description="Helical" evidence="11">
    <location>
        <begin position="164"/>
        <end position="183"/>
    </location>
</feature>
<dbReference type="OMA" id="PILYQIM"/>
<evidence type="ECO:0000256" key="6">
    <source>
        <dbReference type="ARBA" id="ARBA00023136"/>
    </source>
</evidence>
<keyword evidence="8 9" id="KW-0807">Transducer</keyword>
<comment type="caution">
    <text evidence="13">The sequence shown here is derived from an EMBL/GenBank/DDBJ whole genome shotgun (WGS) entry which is preliminary data.</text>
</comment>
<evidence type="ECO:0000256" key="1">
    <source>
        <dbReference type="ARBA" id="ARBA00004141"/>
    </source>
</evidence>
<dbReference type="PRINTS" id="PR00237">
    <property type="entry name" value="GPCRRHODOPSN"/>
</dbReference>
<accession>A0A9Q0RMZ6</accession>
<dbReference type="InterPro" id="IPR000276">
    <property type="entry name" value="GPCR_Rhodpsn"/>
</dbReference>
<dbReference type="SUPFAM" id="SSF81321">
    <property type="entry name" value="Family A G protein-coupled receptor-like"/>
    <property type="match status" value="1"/>
</dbReference>
<sequence length="538" mass="60645">MPPPPPPPSPPLAPSLASMADTNLSIETIELEAIQVLGPQRDSLTTIIPLTILLSLILITGILGNVCTCIVIARNKYMHTATNFYLVSLAVSDLLLLILGLPQELFMLWQKYPYIFGEFFCVVRGLSSETSTNASILTITAFTIERYVAICHPLRSYKLKLGRVLKTIILIWVAFQFGVISLVDQKPLENISRICGMKTVLFKYGFETTAIVFFMVPITLITVLYVLIGINLRRSANQIKSEPSLTPKEMLTQYSETSHTESVNLYQRNNSVRFQKVFPMDYACGPFYVNAIVRCRFVLHYSLIWLSIIYDSVAVVIAFFFCYSPFHAQRVLASIMTRFQIKSKTYYRYHVVLTHISGITYYLSATINPILYQVMSRKFRIAFKDTFGRWLPCFRRNLPDITYSNIVGGVSSYKLSRTGSFYSNGSFRRSSVNFEPSLYTPSVMRKSNTAEHLPFGGSGDGGDRCGGGDSLSVNMNTKPDQSNMGNMSLSISEQKINGHQTSSNLNLHPNHPIIQQQKTRPEPNIKTNTFLDVPSFKF</sequence>
<dbReference type="GO" id="GO:0005886">
    <property type="term" value="C:plasma membrane"/>
    <property type="evidence" value="ECO:0007669"/>
    <property type="project" value="TreeGrafter"/>
</dbReference>
<dbReference type="Pfam" id="PF00001">
    <property type="entry name" value="7tm_1"/>
    <property type="match status" value="1"/>
</dbReference>
<comment type="similarity">
    <text evidence="2 9">Belongs to the G-protein coupled receptor 1 family.</text>
</comment>
<evidence type="ECO:0000256" key="10">
    <source>
        <dbReference type="SAM" id="MobiDB-lite"/>
    </source>
</evidence>
<dbReference type="EMBL" id="JAPWDV010000002">
    <property type="protein sequence ID" value="KAJ6220015.1"/>
    <property type="molecule type" value="Genomic_DNA"/>
</dbReference>
<evidence type="ECO:0000256" key="5">
    <source>
        <dbReference type="ARBA" id="ARBA00023040"/>
    </source>
</evidence>